<reference evidence="7 8" key="1">
    <citation type="submission" date="2024-02" db="EMBL/GenBank/DDBJ databases">
        <authorList>
            <person name="Chen Y."/>
            <person name="Shah S."/>
            <person name="Dougan E. K."/>
            <person name="Thang M."/>
            <person name="Chan C."/>
        </authorList>
    </citation>
    <scope>NUCLEOTIDE SEQUENCE [LARGE SCALE GENOMIC DNA]</scope>
</reference>
<evidence type="ECO:0000313" key="8">
    <source>
        <dbReference type="Proteomes" id="UP001642484"/>
    </source>
</evidence>
<dbReference type="Pfam" id="PF04547">
    <property type="entry name" value="Anoctamin"/>
    <property type="match status" value="1"/>
</dbReference>
<sequence length="797" mass="92415">MWKQHRESILKSLQNCGLHLFCFYSRDRDQILVKIGASAQKLRDTAARKRYKLQMKKEYLSAYAEFRHDYPGRPEFRFNDRRIISHIYQTHTEDALDGSSIFKISDKIDLLHHIIQSKDKDCAGINPSRLLHQGELKAYFPIHDAQGIEKIKEFQWKWFWPDEEHANRLRDYFGDKIAFYFLWMAFYLKWLMPLAALGLFLQFIDWCARTPDNPTAIPFCVLMSVWCLALPHFWRRQEAKYAISWGSLDLVEQLEPHRPEHWGEQLINPVTSQVEPHYPLSKRIFKYLISMAAMSLAGCVCVLCILVLLLIRHNIKSEVHHHIVGFQIAIAAYVEISNAGLDLLTRILTDHENHRTQTEYETAFLWKGAVLKYMNSFFALYYVAFFKEHQTLFSEPMECLRDQCLLDMQAQLGIFVLFRLLVSNVFEHYYPKVRLWLRTFYYDNASCMSYMHGQTLELAEMSATEQQAKKERHRNFQQFDEMLLTHGFATLFAVTSPWVCTATLLAVIVEIWVDMKSLLESRQRPFPERARNNEPWGVAFEVYGVLAALTNVLLLIYTSTQYSGWTATEKIVFFVFLEHVIFGSKLMMQMVFPEVPQAVEVLALKQGSVVHRCLEGIKVESQMDFSLFRESRQQEDVQVFGHDLLETDEADMTLSLQDSGKSMYQGVIDEVGTLRVNIGMPVAAQKQEADPNPGGGQPLLQLQLWALSASGKDVLGSQKHLFTRGRLREALQCAKPVSKRYQNHVLPQSTASTVSVFHTVSEFLSVKRDGRCRLPTMPLNCSFNWQSKTRQNIFARC</sequence>
<dbReference type="PANTHER" id="PTHR12308:SF73">
    <property type="entry name" value="ANOCTAMIN"/>
    <property type="match status" value="1"/>
</dbReference>
<evidence type="ECO:0000256" key="1">
    <source>
        <dbReference type="ARBA" id="ARBA00004141"/>
    </source>
</evidence>
<protein>
    <recommendedName>
        <fullName evidence="6">Anoctamin transmembrane domain-containing protein</fullName>
    </recommendedName>
</protein>
<feature type="transmembrane region" description="Helical" evidence="5">
    <location>
        <begin position="216"/>
        <end position="234"/>
    </location>
</feature>
<name>A0ABP0Q2W6_9DINO</name>
<dbReference type="EMBL" id="CAXAMN010023940">
    <property type="protein sequence ID" value="CAK9082617.1"/>
    <property type="molecule type" value="Genomic_DNA"/>
</dbReference>
<evidence type="ECO:0000256" key="3">
    <source>
        <dbReference type="ARBA" id="ARBA00022989"/>
    </source>
</evidence>
<feature type="transmembrane region" description="Helical" evidence="5">
    <location>
        <begin position="364"/>
        <end position="384"/>
    </location>
</feature>
<evidence type="ECO:0000256" key="4">
    <source>
        <dbReference type="ARBA" id="ARBA00023136"/>
    </source>
</evidence>
<dbReference type="InterPro" id="IPR007632">
    <property type="entry name" value="Anoctamin"/>
</dbReference>
<dbReference type="InterPro" id="IPR049452">
    <property type="entry name" value="Anoctamin_TM"/>
</dbReference>
<evidence type="ECO:0000313" key="7">
    <source>
        <dbReference type="EMBL" id="CAK9082617.1"/>
    </source>
</evidence>
<proteinExistence type="predicted"/>
<keyword evidence="3 5" id="KW-1133">Transmembrane helix</keyword>
<evidence type="ECO:0000259" key="6">
    <source>
        <dbReference type="Pfam" id="PF04547"/>
    </source>
</evidence>
<dbReference type="PANTHER" id="PTHR12308">
    <property type="entry name" value="ANOCTAMIN"/>
    <property type="match status" value="1"/>
</dbReference>
<comment type="subcellular location">
    <subcellularLocation>
        <location evidence="1">Membrane</location>
        <topology evidence="1">Multi-pass membrane protein</topology>
    </subcellularLocation>
</comment>
<comment type="caution">
    <text evidence="7">The sequence shown here is derived from an EMBL/GenBank/DDBJ whole genome shotgun (WGS) entry which is preliminary data.</text>
</comment>
<gene>
    <name evidence="7" type="ORF">CCMP2556_LOCUS40350</name>
</gene>
<keyword evidence="2 5" id="KW-0812">Transmembrane</keyword>
<feature type="transmembrane region" description="Helical" evidence="5">
    <location>
        <begin position="287"/>
        <end position="311"/>
    </location>
</feature>
<feature type="domain" description="Anoctamin transmembrane" evidence="6">
    <location>
        <begin position="169"/>
        <end position="600"/>
    </location>
</feature>
<dbReference type="Proteomes" id="UP001642484">
    <property type="component" value="Unassembled WGS sequence"/>
</dbReference>
<feature type="transmembrane region" description="Helical" evidence="5">
    <location>
        <begin position="177"/>
        <end position="204"/>
    </location>
</feature>
<evidence type="ECO:0000256" key="5">
    <source>
        <dbReference type="SAM" id="Phobius"/>
    </source>
</evidence>
<feature type="transmembrane region" description="Helical" evidence="5">
    <location>
        <begin position="534"/>
        <end position="556"/>
    </location>
</feature>
<accession>A0ABP0Q2W6</accession>
<keyword evidence="8" id="KW-1185">Reference proteome</keyword>
<organism evidence="7 8">
    <name type="scientific">Durusdinium trenchii</name>
    <dbReference type="NCBI Taxonomy" id="1381693"/>
    <lineage>
        <taxon>Eukaryota</taxon>
        <taxon>Sar</taxon>
        <taxon>Alveolata</taxon>
        <taxon>Dinophyceae</taxon>
        <taxon>Suessiales</taxon>
        <taxon>Symbiodiniaceae</taxon>
        <taxon>Durusdinium</taxon>
    </lineage>
</organism>
<feature type="transmembrane region" description="Helical" evidence="5">
    <location>
        <begin position="562"/>
        <end position="582"/>
    </location>
</feature>
<feature type="transmembrane region" description="Helical" evidence="5">
    <location>
        <begin position="488"/>
        <end position="513"/>
    </location>
</feature>
<evidence type="ECO:0000256" key="2">
    <source>
        <dbReference type="ARBA" id="ARBA00022692"/>
    </source>
</evidence>
<feature type="transmembrane region" description="Helical" evidence="5">
    <location>
        <begin position="405"/>
        <end position="426"/>
    </location>
</feature>
<keyword evidence="4 5" id="KW-0472">Membrane</keyword>